<dbReference type="OrthoDB" id="1908822at2759"/>
<organism evidence="2 3">
    <name type="scientific">Apostasia shenzhenica</name>
    <dbReference type="NCBI Taxonomy" id="1088818"/>
    <lineage>
        <taxon>Eukaryota</taxon>
        <taxon>Viridiplantae</taxon>
        <taxon>Streptophyta</taxon>
        <taxon>Embryophyta</taxon>
        <taxon>Tracheophyta</taxon>
        <taxon>Spermatophyta</taxon>
        <taxon>Magnoliopsida</taxon>
        <taxon>Liliopsida</taxon>
        <taxon>Asparagales</taxon>
        <taxon>Orchidaceae</taxon>
        <taxon>Apostasioideae</taxon>
        <taxon>Apostasia</taxon>
    </lineage>
</organism>
<evidence type="ECO:0000313" key="3">
    <source>
        <dbReference type="Proteomes" id="UP000236161"/>
    </source>
</evidence>
<name>A0A2I0AQZ1_9ASPA</name>
<evidence type="ECO:0000313" key="2">
    <source>
        <dbReference type="EMBL" id="PKA57886.1"/>
    </source>
</evidence>
<gene>
    <name evidence="2" type="ORF">AXF42_Ash012425</name>
</gene>
<sequence>MEHAKNPLGGSPHLSSPNATAAGESKQENKNGRRTRPPTPEEVLAYYQSQGLDAQSASLKAIADLQTLLLRGGARGGSAASRRDFQRKLDNINTRVAILDMKLDSKPGYPESLAIGLAAGGFLHGLSAALPPALRALADAWRSVTSAATSHPTSS</sequence>
<reference evidence="2 3" key="1">
    <citation type="journal article" date="2017" name="Nature">
        <title>The Apostasia genome and the evolution of orchids.</title>
        <authorList>
            <person name="Zhang G.Q."/>
            <person name="Liu K.W."/>
            <person name="Li Z."/>
            <person name="Lohaus R."/>
            <person name="Hsiao Y.Y."/>
            <person name="Niu S.C."/>
            <person name="Wang J.Y."/>
            <person name="Lin Y.C."/>
            <person name="Xu Q."/>
            <person name="Chen L.J."/>
            <person name="Yoshida K."/>
            <person name="Fujiwara S."/>
            <person name="Wang Z.W."/>
            <person name="Zhang Y.Q."/>
            <person name="Mitsuda N."/>
            <person name="Wang M."/>
            <person name="Liu G.H."/>
            <person name="Pecoraro L."/>
            <person name="Huang H.X."/>
            <person name="Xiao X.J."/>
            <person name="Lin M."/>
            <person name="Wu X.Y."/>
            <person name="Wu W.L."/>
            <person name="Chen Y.Y."/>
            <person name="Chang S.B."/>
            <person name="Sakamoto S."/>
            <person name="Ohme-Takagi M."/>
            <person name="Yagi M."/>
            <person name="Zeng S.J."/>
            <person name="Shen C.Y."/>
            <person name="Yeh C.M."/>
            <person name="Luo Y.B."/>
            <person name="Tsai W.C."/>
            <person name="Van de Peer Y."/>
            <person name="Liu Z.J."/>
        </authorList>
    </citation>
    <scope>NUCLEOTIDE SEQUENCE [LARGE SCALE GENOMIC DNA]</scope>
    <source>
        <strain evidence="3">cv. Shenzhen</strain>
        <tissue evidence="2">Stem</tissue>
    </source>
</reference>
<proteinExistence type="predicted"/>
<feature type="region of interest" description="Disordered" evidence="1">
    <location>
        <begin position="1"/>
        <end position="42"/>
    </location>
</feature>
<dbReference type="AlphaFoldDB" id="A0A2I0AQZ1"/>
<keyword evidence="3" id="KW-1185">Reference proteome</keyword>
<accession>A0A2I0AQZ1</accession>
<dbReference type="EMBL" id="KZ451959">
    <property type="protein sequence ID" value="PKA57886.1"/>
    <property type="molecule type" value="Genomic_DNA"/>
</dbReference>
<evidence type="ECO:0000256" key="1">
    <source>
        <dbReference type="SAM" id="MobiDB-lite"/>
    </source>
</evidence>
<dbReference type="Proteomes" id="UP000236161">
    <property type="component" value="Unassembled WGS sequence"/>
</dbReference>
<protein>
    <submittedName>
        <fullName evidence="2">Uncharacterized protein</fullName>
    </submittedName>
</protein>